<evidence type="ECO:0000256" key="2">
    <source>
        <dbReference type="SAM" id="SignalP"/>
    </source>
</evidence>
<keyword evidence="2" id="KW-0732">Signal</keyword>
<dbReference type="OrthoDB" id="10604966at2759"/>
<dbReference type="KEGG" id="cvn:111104243"/>
<keyword evidence="1" id="KW-0812">Transmembrane</keyword>
<dbReference type="Gene3D" id="2.170.300.10">
    <property type="entry name" value="Tie2 ligand-binding domain superfamily"/>
    <property type="match status" value="1"/>
</dbReference>
<accession>A0A8B8AQN5</accession>
<keyword evidence="3" id="KW-1185">Reference proteome</keyword>
<sequence>MLQRLTMLCFFFGIANSRRCNREESGVCCPGFMLNETTNQCTHCPDGYFGIKCRSCPFPYFGNGCTSICNCMDGEQCDHILGCTKTQGSGPEERTSVSSFSLPQSITTTHLNGSTKIKGILTKTSRLQPRNTLTGTKGLRNCSEKGKHLGFSRDFLSVTTACFTSISGVFLVLYAGLHFYKLTSYKPSTMLKIKCSCFR</sequence>
<name>A0A8B8AQN5_CRAVI</name>
<evidence type="ECO:0000313" key="3">
    <source>
        <dbReference type="Proteomes" id="UP000694844"/>
    </source>
</evidence>
<evidence type="ECO:0000256" key="1">
    <source>
        <dbReference type="SAM" id="Phobius"/>
    </source>
</evidence>
<protein>
    <submittedName>
        <fullName evidence="4">Multiple epidermal growth factor-like domains protein 10 isoform X1</fullName>
    </submittedName>
</protein>
<keyword evidence="1" id="KW-0472">Membrane</keyword>
<feature type="transmembrane region" description="Helical" evidence="1">
    <location>
        <begin position="155"/>
        <end position="180"/>
    </location>
</feature>
<reference evidence="4" key="1">
    <citation type="submission" date="2025-08" db="UniProtKB">
        <authorList>
            <consortium name="RefSeq"/>
        </authorList>
    </citation>
    <scope>IDENTIFICATION</scope>
    <source>
        <tissue evidence="4">Whole sample</tissue>
    </source>
</reference>
<feature type="chain" id="PRO_5034289721" evidence="2">
    <location>
        <begin position="18"/>
        <end position="199"/>
    </location>
</feature>
<gene>
    <name evidence="4" type="primary">LOC111104243</name>
</gene>
<dbReference type="RefSeq" id="XP_022293792.1">
    <property type="nucleotide sequence ID" value="XM_022438084.1"/>
</dbReference>
<dbReference type="Proteomes" id="UP000694844">
    <property type="component" value="Chromosome 7"/>
</dbReference>
<organism evidence="3 4">
    <name type="scientific">Crassostrea virginica</name>
    <name type="common">Eastern oyster</name>
    <dbReference type="NCBI Taxonomy" id="6565"/>
    <lineage>
        <taxon>Eukaryota</taxon>
        <taxon>Metazoa</taxon>
        <taxon>Spiralia</taxon>
        <taxon>Lophotrochozoa</taxon>
        <taxon>Mollusca</taxon>
        <taxon>Bivalvia</taxon>
        <taxon>Autobranchia</taxon>
        <taxon>Pteriomorphia</taxon>
        <taxon>Ostreida</taxon>
        <taxon>Ostreoidea</taxon>
        <taxon>Ostreidae</taxon>
        <taxon>Crassostrea</taxon>
    </lineage>
</organism>
<dbReference type="GeneID" id="111104243"/>
<keyword evidence="1" id="KW-1133">Transmembrane helix</keyword>
<feature type="signal peptide" evidence="2">
    <location>
        <begin position="1"/>
        <end position="17"/>
    </location>
</feature>
<proteinExistence type="predicted"/>
<evidence type="ECO:0000313" key="4">
    <source>
        <dbReference type="RefSeq" id="XP_022293792.1"/>
    </source>
</evidence>
<dbReference type="AlphaFoldDB" id="A0A8B8AQN5"/>